<comment type="caution">
    <text evidence="1">The sequence shown here is derived from an EMBL/GenBank/DDBJ whole genome shotgun (WGS) entry which is preliminary data.</text>
</comment>
<organism evidence="1 2">
    <name type="scientific">Salmonella enterica I</name>
    <dbReference type="NCBI Taxonomy" id="59201"/>
    <lineage>
        <taxon>Bacteria</taxon>
        <taxon>Pseudomonadati</taxon>
        <taxon>Pseudomonadota</taxon>
        <taxon>Gammaproteobacteria</taxon>
        <taxon>Enterobacterales</taxon>
        <taxon>Enterobacteriaceae</taxon>
        <taxon>Salmonella</taxon>
    </lineage>
</organism>
<dbReference type="AlphaFoldDB" id="A0A7Z1TE07"/>
<dbReference type="EMBL" id="QARO01000071">
    <property type="protein sequence ID" value="PUF49692.1"/>
    <property type="molecule type" value="Genomic_DNA"/>
</dbReference>
<dbReference type="Proteomes" id="UP000251351">
    <property type="component" value="Unassembled WGS sequence"/>
</dbReference>
<proteinExistence type="predicted"/>
<protein>
    <submittedName>
        <fullName evidence="1">Uncharacterized protein</fullName>
    </submittedName>
</protein>
<reference evidence="1 2" key="1">
    <citation type="submission" date="2018-04" db="EMBL/GenBank/DDBJ databases">
        <title>Whole genome sequencing of Salmonella enterica.</title>
        <authorList>
            <person name="Bell R."/>
        </authorList>
    </citation>
    <scope>NUCLEOTIDE SEQUENCE [LARGE SCALE GENOMIC DNA]</scope>
    <source>
        <strain evidence="1 2">CFSAN058610</strain>
    </source>
</reference>
<evidence type="ECO:0000313" key="1">
    <source>
        <dbReference type="EMBL" id="PUF49692.1"/>
    </source>
</evidence>
<name>A0A7Z1TE07_SALET</name>
<accession>A0A7Z1TE07</accession>
<evidence type="ECO:0000313" key="2">
    <source>
        <dbReference type="Proteomes" id="UP000251351"/>
    </source>
</evidence>
<sequence length="60" mass="7168">MKTITPTILKIKNINYQCIMNSHHKISSSKNLSHLMLFRYVFKINILIVKIDIFDLYTRL</sequence>
<gene>
    <name evidence="1" type="ORF">DAX73_28025</name>
</gene>